<dbReference type="InterPro" id="IPR019734">
    <property type="entry name" value="TPR_rpt"/>
</dbReference>
<dbReference type="SUPFAM" id="SSF52540">
    <property type="entry name" value="P-loop containing nucleoside triphosphate hydrolases"/>
    <property type="match status" value="1"/>
</dbReference>
<accession>A0A409WA04</accession>
<dbReference type="EMBL" id="NHYE01005271">
    <property type="protein sequence ID" value="PPQ75310.1"/>
    <property type="molecule type" value="Genomic_DNA"/>
</dbReference>
<name>A0A409WA04_9AGAR</name>
<protein>
    <recommendedName>
        <fullName evidence="3">NB-ARC domain-containing protein</fullName>
    </recommendedName>
</protein>
<dbReference type="Proteomes" id="UP000284706">
    <property type="component" value="Unassembled WGS sequence"/>
</dbReference>
<evidence type="ECO:0000313" key="4">
    <source>
        <dbReference type="EMBL" id="PPQ75310.1"/>
    </source>
</evidence>
<gene>
    <name evidence="4" type="ORF">CVT26_015290</name>
</gene>
<evidence type="ECO:0000259" key="3">
    <source>
        <dbReference type="Pfam" id="PF00931"/>
    </source>
</evidence>
<dbReference type="PANTHER" id="PTHR47691">
    <property type="entry name" value="REGULATOR-RELATED"/>
    <property type="match status" value="1"/>
</dbReference>
<dbReference type="AlphaFoldDB" id="A0A409WA04"/>
<dbReference type="SMART" id="SM00028">
    <property type="entry name" value="TPR"/>
    <property type="match status" value="3"/>
</dbReference>
<dbReference type="InterPro" id="IPR027417">
    <property type="entry name" value="P-loop_NTPase"/>
</dbReference>
<dbReference type="Gene3D" id="3.40.50.300">
    <property type="entry name" value="P-loop containing nucleotide triphosphate hydrolases"/>
    <property type="match status" value="1"/>
</dbReference>
<dbReference type="Pfam" id="PF00931">
    <property type="entry name" value="NB-ARC"/>
    <property type="match status" value="1"/>
</dbReference>
<dbReference type="InParanoid" id="A0A409WA04"/>
<comment type="caution">
    <text evidence="4">The sequence shown here is derived from an EMBL/GenBank/DDBJ whole genome shotgun (WGS) entry which is preliminary data.</text>
</comment>
<dbReference type="InterPro" id="IPR002182">
    <property type="entry name" value="NB-ARC"/>
</dbReference>
<dbReference type="SUPFAM" id="SSF48452">
    <property type="entry name" value="TPR-like"/>
    <property type="match status" value="2"/>
</dbReference>
<reference evidence="4 5" key="1">
    <citation type="journal article" date="2018" name="Evol. Lett.">
        <title>Horizontal gene cluster transfer increased hallucinogenic mushroom diversity.</title>
        <authorList>
            <person name="Reynolds H.T."/>
            <person name="Vijayakumar V."/>
            <person name="Gluck-Thaler E."/>
            <person name="Korotkin H.B."/>
            <person name="Matheny P.B."/>
            <person name="Slot J.C."/>
        </authorList>
    </citation>
    <scope>NUCLEOTIDE SEQUENCE [LARGE SCALE GENOMIC DNA]</scope>
    <source>
        <strain evidence="4 5">SRW20</strain>
    </source>
</reference>
<keyword evidence="2" id="KW-1133">Transmembrane helix</keyword>
<dbReference type="InterPro" id="IPR011990">
    <property type="entry name" value="TPR-like_helical_dom_sf"/>
</dbReference>
<organism evidence="4 5">
    <name type="scientific">Gymnopilus dilepis</name>
    <dbReference type="NCBI Taxonomy" id="231916"/>
    <lineage>
        <taxon>Eukaryota</taxon>
        <taxon>Fungi</taxon>
        <taxon>Dikarya</taxon>
        <taxon>Basidiomycota</taxon>
        <taxon>Agaricomycotina</taxon>
        <taxon>Agaricomycetes</taxon>
        <taxon>Agaricomycetidae</taxon>
        <taxon>Agaricales</taxon>
        <taxon>Agaricineae</taxon>
        <taxon>Hymenogastraceae</taxon>
        <taxon>Gymnopilus</taxon>
    </lineage>
</organism>
<feature type="repeat" description="TPR" evidence="1">
    <location>
        <begin position="513"/>
        <end position="546"/>
    </location>
</feature>
<evidence type="ECO:0000256" key="1">
    <source>
        <dbReference type="PROSITE-ProRule" id="PRU00339"/>
    </source>
</evidence>
<dbReference type="PROSITE" id="PS50005">
    <property type="entry name" value="TPR"/>
    <property type="match status" value="1"/>
</dbReference>
<evidence type="ECO:0000256" key="2">
    <source>
        <dbReference type="SAM" id="Phobius"/>
    </source>
</evidence>
<evidence type="ECO:0000313" key="5">
    <source>
        <dbReference type="Proteomes" id="UP000284706"/>
    </source>
</evidence>
<dbReference type="GO" id="GO:0043531">
    <property type="term" value="F:ADP binding"/>
    <property type="evidence" value="ECO:0007669"/>
    <property type="project" value="InterPro"/>
</dbReference>
<dbReference type="STRING" id="231916.A0A409WA04"/>
<feature type="transmembrane region" description="Helical" evidence="2">
    <location>
        <begin position="810"/>
        <end position="828"/>
    </location>
</feature>
<keyword evidence="5" id="KW-1185">Reference proteome</keyword>
<feature type="domain" description="NB-ARC" evidence="3">
    <location>
        <begin position="67"/>
        <end position="239"/>
    </location>
</feature>
<sequence length="832" mass="93084">MSDLGSDILALLTAWQQLIFGSMGAGCIGVGVARLIVTPPGRRVSSSSLPPSLPPALPFYVRGEFILEAVDKILRRSGAKKHIPIRGGPGMGKTATATGIIHHPHIARHFGNARHWVDCRQASDVPDDLKASTLLEFISTSLDVDLTASSDRRKDIKYFLDNNAVPRIIVLDNFESMWEPSTARKASGDVLQFLARFPQVTIILTTRIAHDPATNLGLSWHSFDSIQPLSLDKARELFTELSPDTSMENDSNLDDLLHALDCIPLAIVLATSWAQENATPKELLEKWNRGLTKLHETQLHIDDGDPMEKLDLSISMSLQGPLIQSNSEACVLLRIIAELPAGIRRENLKGIVPWIDDADRVATVLIRTSLLTKSLDVLQMHSTIRSHMRRNYVLGASHKAHVQAFYFQLIHEAGGDPGTRQFLDCASRLSREETNAQALLQDALDDNLVTSVSTAMEFANYHIWNTPSMDTIEKTVELIRNQSLGGKAGSRRMAGQCLFSWWCQHQSLDSLLPLALLRLGMLHFRLDNYPKATLAFEEAVDRYEKLGQLGPAAQARFQLAEIFRLRGRHERALHLYSEAYNQSQAVHDAHGMSACLRGKGIVYFQDNCFSVALEMVMMAQDECSSDDDTCIADCERELGRLYRDKNQTESIRLLTKARNFYLIHGPPRNAAIALYQKSIAQYLQGDYHWAEVGLDDAYQEFKALRNDAQMGFCVFHKAKMNQMRGTYRHALELYSQSESMFQHMENKFMAGLSLDGQAELYAKLCQPGKARQAYSSARGLLKDVDAKEGTATFDILDIGGMCDPSIRLNAIFSCLLCFLPCLILFYLLSRRR</sequence>
<dbReference type="OrthoDB" id="621413at2759"/>
<dbReference type="Gene3D" id="1.25.40.10">
    <property type="entry name" value="Tetratricopeptide repeat domain"/>
    <property type="match status" value="2"/>
</dbReference>
<keyword evidence="2" id="KW-0812">Transmembrane</keyword>
<dbReference type="PANTHER" id="PTHR47691:SF3">
    <property type="entry name" value="HTH-TYPE TRANSCRIPTIONAL REGULATOR RV0890C-RELATED"/>
    <property type="match status" value="1"/>
</dbReference>
<keyword evidence="1" id="KW-0802">TPR repeat</keyword>
<keyword evidence="2" id="KW-0472">Membrane</keyword>
<proteinExistence type="predicted"/>